<feature type="domain" description="ACB" evidence="4">
    <location>
        <begin position="147"/>
        <end position="271"/>
    </location>
</feature>
<feature type="region of interest" description="Disordered" evidence="3">
    <location>
        <begin position="119"/>
        <end position="138"/>
    </location>
</feature>
<accession>A0AAP0MLM7</accession>
<dbReference type="EMBL" id="JBCGBO010000003">
    <property type="protein sequence ID" value="KAK9215763.1"/>
    <property type="molecule type" value="Genomic_DNA"/>
</dbReference>
<comment type="caution">
    <text evidence="5">The sequence shown here is derived from an EMBL/GenBank/DDBJ whole genome shotgun (WGS) entry which is preliminary data.</text>
</comment>
<organism evidence="5 6">
    <name type="scientific">Citrus x changshan-huyou</name>
    <dbReference type="NCBI Taxonomy" id="2935761"/>
    <lineage>
        <taxon>Eukaryota</taxon>
        <taxon>Viridiplantae</taxon>
        <taxon>Streptophyta</taxon>
        <taxon>Embryophyta</taxon>
        <taxon>Tracheophyta</taxon>
        <taxon>Spermatophyta</taxon>
        <taxon>Magnoliopsida</taxon>
        <taxon>eudicotyledons</taxon>
        <taxon>Gunneridae</taxon>
        <taxon>Pentapetalae</taxon>
        <taxon>rosids</taxon>
        <taxon>malvids</taxon>
        <taxon>Sapindales</taxon>
        <taxon>Rutaceae</taxon>
        <taxon>Aurantioideae</taxon>
        <taxon>Citrus</taxon>
    </lineage>
</organism>
<reference evidence="5 6" key="1">
    <citation type="submission" date="2024-05" db="EMBL/GenBank/DDBJ databases">
        <title>Haplotype-resolved chromosome-level genome assembly of Huyou (Citrus changshanensis).</title>
        <authorList>
            <person name="Miao C."/>
            <person name="Chen W."/>
            <person name="Wu Y."/>
            <person name="Wang L."/>
            <person name="Zhao S."/>
            <person name="Grierson D."/>
            <person name="Xu C."/>
            <person name="Chen K."/>
        </authorList>
    </citation>
    <scope>NUCLEOTIDE SEQUENCE [LARGE SCALE GENOMIC DNA]</scope>
    <source>
        <strain evidence="5">01-14</strain>
        <tissue evidence="5">Leaf</tissue>
    </source>
</reference>
<name>A0AAP0MLM7_9ROSI</name>
<dbReference type="PROSITE" id="PS51228">
    <property type="entry name" value="ACB_2"/>
    <property type="match status" value="1"/>
</dbReference>
<dbReference type="GO" id="GO:0006631">
    <property type="term" value="P:fatty acid metabolic process"/>
    <property type="evidence" value="ECO:0007669"/>
    <property type="project" value="TreeGrafter"/>
</dbReference>
<evidence type="ECO:0000256" key="2">
    <source>
        <dbReference type="ARBA" id="ARBA00023121"/>
    </source>
</evidence>
<feature type="region of interest" description="Disordered" evidence="3">
    <location>
        <begin position="276"/>
        <end position="322"/>
    </location>
</feature>
<evidence type="ECO:0000313" key="6">
    <source>
        <dbReference type="Proteomes" id="UP001428341"/>
    </source>
</evidence>
<comment type="similarity">
    <text evidence="1">Belongs to the ACBP family.</text>
</comment>
<protein>
    <recommendedName>
        <fullName evidence="4">ACB domain-containing protein</fullName>
    </recommendedName>
</protein>
<evidence type="ECO:0000256" key="3">
    <source>
        <dbReference type="SAM" id="MobiDB-lite"/>
    </source>
</evidence>
<keyword evidence="6" id="KW-1185">Reference proteome</keyword>
<dbReference type="PANTHER" id="PTHR23310">
    <property type="entry name" value="ACYL-COA-BINDING PROTEIN, ACBP"/>
    <property type="match status" value="1"/>
</dbReference>
<dbReference type="SUPFAM" id="SSF47027">
    <property type="entry name" value="Acyl-CoA binding protein"/>
    <property type="match status" value="2"/>
</dbReference>
<dbReference type="InterPro" id="IPR035984">
    <property type="entry name" value="Acyl-CoA-binding_sf"/>
</dbReference>
<proteinExistence type="inferred from homology"/>
<dbReference type="InterPro" id="IPR000582">
    <property type="entry name" value="Acyl-CoA-binding_protein"/>
</dbReference>
<dbReference type="GO" id="GO:0000062">
    <property type="term" value="F:fatty-acyl-CoA binding"/>
    <property type="evidence" value="ECO:0007669"/>
    <property type="project" value="InterPro"/>
</dbReference>
<dbReference type="InterPro" id="IPR014352">
    <property type="entry name" value="FERM/acyl-CoA-bd_prot_sf"/>
</dbReference>
<dbReference type="Gene3D" id="1.20.80.10">
    <property type="match status" value="1"/>
</dbReference>
<dbReference type="Pfam" id="PF00887">
    <property type="entry name" value="ACBP"/>
    <property type="match status" value="1"/>
</dbReference>
<evidence type="ECO:0000256" key="1">
    <source>
        <dbReference type="ARBA" id="ARBA00005567"/>
    </source>
</evidence>
<evidence type="ECO:0000259" key="4">
    <source>
        <dbReference type="PROSITE" id="PS51228"/>
    </source>
</evidence>
<gene>
    <name evidence="5" type="ORF">WN944_007769</name>
</gene>
<evidence type="ECO:0000313" key="5">
    <source>
        <dbReference type="EMBL" id="KAK9215763.1"/>
    </source>
</evidence>
<dbReference type="Proteomes" id="UP001428341">
    <property type="component" value="Unassembled WGS sequence"/>
</dbReference>
<feature type="compositionally biased region" description="Basic and acidic residues" evidence="3">
    <location>
        <begin position="276"/>
        <end position="287"/>
    </location>
</feature>
<sequence length="386" mass="42672">MELVQDLVLTALIALLFSYLMAKLVSFAMSGAGDSASASVVEDLKDVDDDVIMEELQFGAKMNVGILENQHRVEPVQQETVEKVDQFEEVVGPRDDDLVEETVTELAPLSDNVIVQSEESNVVGKESEAGVASDDDDDWEGIERSELENVFATAVKFVEVSESQSESGKKRDDALSDVHMELYALHKIATEGPCRDPQPMPLMLSARSKWDRNTNTGKPKQLTRAVLCVSDGRHCLRCARNAWQKLGNMNPEEAMERYVALLSDRVPDWKEENYHVNDKLESEETVKPDAVAPSDTGSFTGDQTDYTHERSLELPSGSEGSDLTAASSTVTVFNLNKPHVLKFSIKRATDKSINLQCFRITGQRMTGIGLLLDLPSHWGHSPGWSA</sequence>
<dbReference type="PANTHER" id="PTHR23310:SF122">
    <property type="entry name" value="ACYL-COA-BINDING DOMAIN-CONTAINING PROTEIN 3"/>
    <property type="match status" value="1"/>
</dbReference>
<dbReference type="AlphaFoldDB" id="A0AAP0MLM7"/>
<keyword evidence="2" id="KW-0446">Lipid-binding</keyword>
<feature type="compositionally biased region" description="Polar residues" evidence="3">
    <location>
        <begin position="295"/>
        <end position="304"/>
    </location>
</feature>